<dbReference type="PRINTS" id="PR00081">
    <property type="entry name" value="GDHRDH"/>
</dbReference>
<dbReference type="PANTHER" id="PTHR24321:SF8">
    <property type="entry name" value="ESTRADIOL 17-BETA-DEHYDROGENASE 8-RELATED"/>
    <property type="match status" value="1"/>
</dbReference>
<dbReference type="GO" id="GO:0016491">
    <property type="term" value="F:oxidoreductase activity"/>
    <property type="evidence" value="ECO:0007669"/>
    <property type="project" value="UniProtKB-KW"/>
</dbReference>
<dbReference type="PROSITE" id="PS00061">
    <property type="entry name" value="ADH_SHORT"/>
    <property type="match status" value="1"/>
</dbReference>
<proteinExistence type="inferred from homology"/>
<organism evidence="3 4">
    <name type="scientific">Roseibium aquae</name>
    <dbReference type="NCBI Taxonomy" id="1323746"/>
    <lineage>
        <taxon>Bacteria</taxon>
        <taxon>Pseudomonadati</taxon>
        <taxon>Pseudomonadota</taxon>
        <taxon>Alphaproteobacteria</taxon>
        <taxon>Hyphomicrobiales</taxon>
        <taxon>Stappiaceae</taxon>
        <taxon>Roseibium</taxon>
    </lineage>
</organism>
<sequence length="262" mass="27164">MAEGLFAGQVVLITGAARGIGARAAERFAQEGATLALSDLNGDRLSPLVASLSATGADVFGTCLNVSSEKEVSAHIAGILDRYGRLDVAINNAGLVHAVTQLSDLDLDVFERMMSVNARGVFLGLKHQLPPMLAAGRGAIVNVASVAGLVGAGGLSAYAASKHAIIGLTRSAADEVASKGVRVNAVCPSFAETPMFDGMAQDLAQRRGLDTQATRDRFTQRVPMRRIVTPEEVVEAILWLASPRNTAMTGQALAVDGGLTAI</sequence>
<evidence type="ECO:0000256" key="2">
    <source>
        <dbReference type="ARBA" id="ARBA00023002"/>
    </source>
</evidence>
<dbReference type="SUPFAM" id="SSF51735">
    <property type="entry name" value="NAD(P)-binding Rossmann-fold domains"/>
    <property type="match status" value="1"/>
</dbReference>
<name>A0A916X212_9HYPH</name>
<dbReference type="Gene3D" id="3.40.50.720">
    <property type="entry name" value="NAD(P)-binding Rossmann-like Domain"/>
    <property type="match status" value="1"/>
</dbReference>
<reference evidence="3" key="2">
    <citation type="submission" date="2020-09" db="EMBL/GenBank/DDBJ databases">
        <authorList>
            <person name="Sun Q."/>
            <person name="Zhou Y."/>
        </authorList>
    </citation>
    <scope>NUCLEOTIDE SEQUENCE</scope>
    <source>
        <strain evidence="3">CGMCC 1.12426</strain>
    </source>
</reference>
<protein>
    <submittedName>
        <fullName evidence="3">3-oxoacyl-ACP reductase</fullName>
    </submittedName>
</protein>
<dbReference type="OrthoDB" id="9792355at2"/>
<dbReference type="CDD" id="cd05233">
    <property type="entry name" value="SDR_c"/>
    <property type="match status" value="1"/>
</dbReference>
<dbReference type="Proteomes" id="UP000605148">
    <property type="component" value="Unassembled WGS sequence"/>
</dbReference>
<keyword evidence="2" id="KW-0560">Oxidoreductase</keyword>
<evidence type="ECO:0000313" key="3">
    <source>
        <dbReference type="EMBL" id="GGB61163.1"/>
    </source>
</evidence>
<dbReference type="EMBL" id="BMFA01000014">
    <property type="protein sequence ID" value="GGB61163.1"/>
    <property type="molecule type" value="Genomic_DNA"/>
</dbReference>
<dbReference type="PRINTS" id="PR00080">
    <property type="entry name" value="SDRFAMILY"/>
</dbReference>
<dbReference type="Pfam" id="PF13561">
    <property type="entry name" value="adh_short_C2"/>
    <property type="match status" value="1"/>
</dbReference>
<dbReference type="PANTHER" id="PTHR24321">
    <property type="entry name" value="DEHYDROGENASES, SHORT CHAIN"/>
    <property type="match status" value="1"/>
</dbReference>
<dbReference type="AlphaFoldDB" id="A0A916X212"/>
<reference evidence="3" key="1">
    <citation type="journal article" date="2014" name="Int. J. Syst. Evol. Microbiol.">
        <title>Complete genome sequence of Corynebacterium casei LMG S-19264T (=DSM 44701T), isolated from a smear-ripened cheese.</title>
        <authorList>
            <consortium name="US DOE Joint Genome Institute (JGI-PGF)"/>
            <person name="Walter F."/>
            <person name="Albersmeier A."/>
            <person name="Kalinowski J."/>
            <person name="Ruckert C."/>
        </authorList>
    </citation>
    <scope>NUCLEOTIDE SEQUENCE</scope>
    <source>
        <strain evidence="3">CGMCC 1.12426</strain>
    </source>
</reference>
<comment type="similarity">
    <text evidence="1">Belongs to the short-chain dehydrogenases/reductases (SDR) family.</text>
</comment>
<comment type="caution">
    <text evidence="3">The sequence shown here is derived from an EMBL/GenBank/DDBJ whole genome shotgun (WGS) entry which is preliminary data.</text>
</comment>
<evidence type="ECO:0000313" key="4">
    <source>
        <dbReference type="Proteomes" id="UP000605148"/>
    </source>
</evidence>
<dbReference type="InterPro" id="IPR036291">
    <property type="entry name" value="NAD(P)-bd_dom_sf"/>
</dbReference>
<dbReference type="InterPro" id="IPR002347">
    <property type="entry name" value="SDR_fam"/>
</dbReference>
<evidence type="ECO:0000256" key="1">
    <source>
        <dbReference type="ARBA" id="ARBA00006484"/>
    </source>
</evidence>
<gene>
    <name evidence="3" type="ORF">GCM10011316_36430</name>
</gene>
<dbReference type="NCBIfam" id="NF005559">
    <property type="entry name" value="PRK07231.1"/>
    <property type="match status" value="1"/>
</dbReference>
<accession>A0A916X212</accession>
<dbReference type="InterPro" id="IPR020904">
    <property type="entry name" value="Sc_DH/Rdtase_CS"/>
</dbReference>
<dbReference type="FunFam" id="3.40.50.720:FF:000084">
    <property type="entry name" value="Short-chain dehydrogenase reductase"/>
    <property type="match status" value="1"/>
</dbReference>
<keyword evidence="4" id="KW-1185">Reference proteome</keyword>
<dbReference type="RefSeq" id="WP_150497584.1">
    <property type="nucleotide sequence ID" value="NZ_BMFA01000014.1"/>
</dbReference>